<dbReference type="GO" id="GO:0005524">
    <property type="term" value="F:ATP binding"/>
    <property type="evidence" value="ECO:0007669"/>
    <property type="project" value="UniProtKB-KW"/>
</dbReference>
<gene>
    <name evidence="10" type="ORF">HU200_016759</name>
</gene>
<dbReference type="InterPro" id="IPR041118">
    <property type="entry name" value="Rx_N"/>
</dbReference>
<dbReference type="SUPFAM" id="SSF52058">
    <property type="entry name" value="L domain-like"/>
    <property type="match status" value="1"/>
</dbReference>
<dbReference type="Gene3D" id="1.10.8.430">
    <property type="entry name" value="Helical domain of apoptotic protease-activating factors"/>
    <property type="match status" value="1"/>
</dbReference>
<dbReference type="GO" id="GO:0002758">
    <property type="term" value="P:innate immune response-activating signaling pathway"/>
    <property type="evidence" value="ECO:0007669"/>
    <property type="project" value="UniProtKB-ARBA"/>
</dbReference>
<feature type="domain" description="Disease resistance N-terminal" evidence="8">
    <location>
        <begin position="13"/>
        <end position="100"/>
    </location>
</feature>
<proteinExistence type="inferred from homology"/>
<dbReference type="PANTHER" id="PTHR36766">
    <property type="entry name" value="PLANT BROAD-SPECTRUM MILDEW RESISTANCE PROTEIN RPW8"/>
    <property type="match status" value="1"/>
</dbReference>
<evidence type="ECO:0000313" key="10">
    <source>
        <dbReference type="EMBL" id="KAF8730887.1"/>
    </source>
</evidence>
<keyword evidence="6" id="KW-0067">ATP-binding</keyword>
<reference evidence="10" key="1">
    <citation type="submission" date="2020-07" db="EMBL/GenBank/DDBJ databases">
        <title>Genome sequence and genetic diversity analysis of an under-domesticated orphan crop, white fonio (Digitaria exilis).</title>
        <authorList>
            <person name="Bennetzen J.L."/>
            <person name="Chen S."/>
            <person name="Ma X."/>
            <person name="Wang X."/>
            <person name="Yssel A.E.J."/>
            <person name="Chaluvadi S.R."/>
            <person name="Johnson M."/>
            <person name="Gangashetty P."/>
            <person name="Hamidou F."/>
            <person name="Sanogo M.D."/>
            <person name="Zwaenepoel A."/>
            <person name="Wallace J."/>
            <person name="Van De Peer Y."/>
            <person name="Van Deynze A."/>
        </authorList>
    </citation>
    <scope>NUCLEOTIDE SEQUENCE</scope>
    <source>
        <tissue evidence="10">Leaves</tissue>
    </source>
</reference>
<dbReference type="GO" id="GO:0009626">
    <property type="term" value="P:plant-type hypersensitive response"/>
    <property type="evidence" value="ECO:0007669"/>
    <property type="project" value="UniProtKB-ARBA"/>
</dbReference>
<dbReference type="FunFam" id="1.10.10.10:FF:000322">
    <property type="entry name" value="Probable disease resistance protein At1g63360"/>
    <property type="match status" value="1"/>
</dbReference>
<evidence type="ECO:0000313" key="11">
    <source>
        <dbReference type="Proteomes" id="UP000636709"/>
    </source>
</evidence>
<dbReference type="PRINTS" id="PR00364">
    <property type="entry name" value="DISEASERSIST"/>
</dbReference>
<evidence type="ECO:0000256" key="4">
    <source>
        <dbReference type="ARBA" id="ARBA00022741"/>
    </source>
</evidence>
<organism evidence="10 11">
    <name type="scientific">Digitaria exilis</name>
    <dbReference type="NCBI Taxonomy" id="1010633"/>
    <lineage>
        <taxon>Eukaryota</taxon>
        <taxon>Viridiplantae</taxon>
        <taxon>Streptophyta</taxon>
        <taxon>Embryophyta</taxon>
        <taxon>Tracheophyta</taxon>
        <taxon>Spermatophyta</taxon>
        <taxon>Magnoliopsida</taxon>
        <taxon>Liliopsida</taxon>
        <taxon>Poales</taxon>
        <taxon>Poaceae</taxon>
        <taxon>PACMAD clade</taxon>
        <taxon>Panicoideae</taxon>
        <taxon>Panicodae</taxon>
        <taxon>Paniceae</taxon>
        <taxon>Anthephorinae</taxon>
        <taxon>Digitaria</taxon>
    </lineage>
</organism>
<dbReference type="GO" id="GO:0043531">
    <property type="term" value="F:ADP binding"/>
    <property type="evidence" value="ECO:0007669"/>
    <property type="project" value="InterPro"/>
</dbReference>
<dbReference type="InterPro" id="IPR002182">
    <property type="entry name" value="NB-ARC"/>
</dbReference>
<dbReference type="SUPFAM" id="SSF52540">
    <property type="entry name" value="P-loop containing nucleoside triphosphate hydrolases"/>
    <property type="match status" value="1"/>
</dbReference>
<dbReference type="InterPro" id="IPR027417">
    <property type="entry name" value="P-loop_NTPase"/>
</dbReference>
<feature type="domain" description="NB-ARC" evidence="7">
    <location>
        <begin position="182"/>
        <end position="348"/>
    </location>
</feature>
<dbReference type="InterPro" id="IPR036388">
    <property type="entry name" value="WH-like_DNA-bd_sf"/>
</dbReference>
<evidence type="ECO:0000256" key="5">
    <source>
        <dbReference type="ARBA" id="ARBA00022821"/>
    </source>
</evidence>
<feature type="domain" description="Disease resistance protein winged helix" evidence="9">
    <location>
        <begin position="438"/>
        <end position="508"/>
    </location>
</feature>
<keyword evidence="2" id="KW-0433">Leucine-rich repeat</keyword>
<dbReference type="Pfam" id="PF18052">
    <property type="entry name" value="Rx_N"/>
    <property type="match status" value="1"/>
</dbReference>
<keyword evidence="5" id="KW-0611">Plant defense</keyword>
<dbReference type="GO" id="GO:0042742">
    <property type="term" value="P:defense response to bacterium"/>
    <property type="evidence" value="ECO:0007669"/>
    <property type="project" value="UniProtKB-ARBA"/>
</dbReference>
<dbReference type="Gene3D" id="3.80.10.10">
    <property type="entry name" value="Ribonuclease Inhibitor"/>
    <property type="match status" value="1"/>
</dbReference>
<sequence>MTGMEAPVASAVLKLAGGKLVSLISSEFASITGVKKDLCELQGKHQEISSWLSEVRDKATGSGAQLPWVKELRNVAYDIDDLPYEVHFEAEKHKKHSDSGKQLIADCICAKPKSFLFRCRVARKVKSIKVKYDKIVKQASDANTLRRNLQMDHPAQSSNGTSAGEPSILCNVEDSKIPRRDEEKGEIVNMILEPNEVQDGHPMVVSIVGLGGSGKTTLAKHVCHDKKIKEHFKDTFWVHVTEEFDLKKLIGKLFQAITLQKSDLHAEEYMLSEISNKLRGNKFLLVLDDSWHNEKDGWDKFMVHLNGGAPGSKIMLTTRDRKVSEIVRSRHIFELGLLSNAESWSLFLESSEWVEDDLGSEYIEVGKVILNRCGGVPLAIKILGGILHQKKEISIWRAIRDSDLWTNKSIEESVFACLKLSFTHLADELKQCFTFCSIFPKGCEIYKDRLIAQWVTNGFINEINGVQPEDTGSAYFDSLVKVSFLQTPSKHFFTEQIVRTMHDLVHDLTRHILQDEVVTCLPNNMTTTYTQRCRYLSLTSCPEKVNRASFDKVHAVYIDNVSNPLYKKLVKKSSYVRSVALQSTVGAPFPLFVVKFEYLGYLEIRNLHAKDLPKAISRCWNLQALLLVSCSGFVTLPETIGKLKKLRILELNNISDLCWEDAPWNHIFYFRRRD</sequence>
<comment type="caution">
    <text evidence="10">The sequence shown here is derived from an EMBL/GenBank/DDBJ whole genome shotgun (WGS) entry which is preliminary data.</text>
</comment>
<evidence type="ECO:0000259" key="7">
    <source>
        <dbReference type="Pfam" id="PF00931"/>
    </source>
</evidence>
<protein>
    <submittedName>
        <fullName evidence="10">Uncharacterized protein</fullName>
    </submittedName>
</protein>
<dbReference type="PANTHER" id="PTHR36766:SF34">
    <property type="entry name" value="NB-ARC DOMAIN-CONTAINING PROTEIN"/>
    <property type="match status" value="1"/>
</dbReference>
<keyword evidence="4" id="KW-0547">Nucleotide-binding</keyword>
<evidence type="ECO:0000256" key="1">
    <source>
        <dbReference type="ARBA" id="ARBA00008894"/>
    </source>
</evidence>
<dbReference type="Pfam" id="PF23559">
    <property type="entry name" value="WHD_DRP"/>
    <property type="match status" value="1"/>
</dbReference>
<keyword evidence="11" id="KW-1185">Reference proteome</keyword>
<dbReference type="InterPro" id="IPR032675">
    <property type="entry name" value="LRR_dom_sf"/>
</dbReference>
<evidence type="ECO:0000259" key="8">
    <source>
        <dbReference type="Pfam" id="PF18052"/>
    </source>
</evidence>
<keyword evidence="3" id="KW-0677">Repeat</keyword>
<name>A0A835KKP8_9POAL</name>
<dbReference type="AlphaFoldDB" id="A0A835KKP8"/>
<dbReference type="InterPro" id="IPR058922">
    <property type="entry name" value="WHD_DRP"/>
</dbReference>
<comment type="similarity">
    <text evidence="1">Belongs to the disease resistance NB-LRR family.</text>
</comment>
<dbReference type="Gene3D" id="1.20.5.4130">
    <property type="match status" value="1"/>
</dbReference>
<dbReference type="Gene3D" id="1.10.10.10">
    <property type="entry name" value="Winged helix-like DNA-binding domain superfamily/Winged helix DNA-binding domain"/>
    <property type="match status" value="1"/>
</dbReference>
<accession>A0A835KKP8</accession>
<evidence type="ECO:0000259" key="9">
    <source>
        <dbReference type="Pfam" id="PF23559"/>
    </source>
</evidence>
<dbReference type="OrthoDB" id="1658288at2759"/>
<dbReference type="Pfam" id="PF00931">
    <property type="entry name" value="NB-ARC"/>
    <property type="match status" value="1"/>
</dbReference>
<dbReference type="InterPro" id="IPR042197">
    <property type="entry name" value="Apaf_helical"/>
</dbReference>
<evidence type="ECO:0000256" key="3">
    <source>
        <dbReference type="ARBA" id="ARBA00022737"/>
    </source>
</evidence>
<dbReference type="EMBL" id="JACEFO010001613">
    <property type="protein sequence ID" value="KAF8730887.1"/>
    <property type="molecule type" value="Genomic_DNA"/>
</dbReference>
<evidence type="ECO:0000256" key="2">
    <source>
        <dbReference type="ARBA" id="ARBA00022614"/>
    </source>
</evidence>
<dbReference type="Gene3D" id="3.40.50.300">
    <property type="entry name" value="P-loop containing nucleotide triphosphate hydrolases"/>
    <property type="match status" value="1"/>
</dbReference>
<evidence type="ECO:0000256" key="6">
    <source>
        <dbReference type="ARBA" id="ARBA00022840"/>
    </source>
</evidence>
<dbReference type="Proteomes" id="UP000636709">
    <property type="component" value="Unassembled WGS sequence"/>
</dbReference>